<gene>
    <name evidence="1" type="ORF">NDU88_013131</name>
</gene>
<evidence type="ECO:0000313" key="2">
    <source>
        <dbReference type="Proteomes" id="UP001066276"/>
    </source>
</evidence>
<name>A0AAV7R3K3_PLEWA</name>
<organism evidence="1 2">
    <name type="scientific">Pleurodeles waltl</name>
    <name type="common">Iberian ribbed newt</name>
    <dbReference type="NCBI Taxonomy" id="8319"/>
    <lineage>
        <taxon>Eukaryota</taxon>
        <taxon>Metazoa</taxon>
        <taxon>Chordata</taxon>
        <taxon>Craniata</taxon>
        <taxon>Vertebrata</taxon>
        <taxon>Euteleostomi</taxon>
        <taxon>Amphibia</taxon>
        <taxon>Batrachia</taxon>
        <taxon>Caudata</taxon>
        <taxon>Salamandroidea</taxon>
        <taxon>Salamandridae</taxon>
        <taxon>Pleurodelinae</taxon>
        <taxon>Pleurodeles</taxon>
    </lineage>
</organism>
<dbReference type="Proteomes" id="UP001066276">
    <property type="component" value="Chromosome 6"/>
</dbReference>
<dbReference type="EMBL" id="JANPWB010000010">
    <property type="protein sequence ID" value="KAJ1146873.1"/>
    <property type="molecule type" value="Genomic_DNA"/>
</dbReference>
<proteinExistence type="predicted"/>
<comment type="caution">
    <text evidence="1">The sequence shown here is derived from an EMBL/GenBank/DDBJ whole genome shotgun (WGS) entry which is preliminary data.</text>
</comment>
<accession>A0AAV7R3K3</accession>
<dbReference type="AlphaFoldDB" id="A0AAV7R3K3"/>
<keyword evidence="2" id="KW-1185">Reference proteome</keyword>
<sequence length="73" mass="8184">MRRLVAMSGELRLSALHGYEEAGSNVWELRLSALHAYEEAGSNVWELRLSALHGYEEDGSNVRGAETEHTAWI</sequence>
<reference evidence="1" key="1">
    <citation type="journal article" date="2022" name="bioRxiv">
        <title>Sequencing and chromosome-scale assembly of the giantPleurodeles waltlgenome.</title>
        <authorList>
            <person name="Brown T."/>
            <person name="Elewa A."/>
            <person name="Iarovenko S."/>
            <person name="Subramanian E."/>
            <person name="Araus A.J."/>
            <person name="Petzold A."/>
            <person name="Susuki M."/>
            <person name="Suzuki K.-i.T."/>
            <person name="Hayashi T."/>
            <person name="Toyoda A."/>
            <person name="Oliveira C."/>
            <person name="Osipova E."/>
            <person name="Leigh N.D."/>
            <person name="Simon A."/>
            <person name="Yun M.H."/>
        </authorList>
    </citation>
    <scope>NUCLEOTIDE SEQUENCE</scope>
    <source>
        <strain evidence="1">20211129_DDA</strain>
        <tissue evidence="1">Liver</tissue>
    </source>
</reference>
<protein>
    <submittedName>
        <fullName evidence="1">Uncharacterized protein</fullName>
    </submittedName>
</protein>
<evidence type="ECO:0000313" key="1">
    <source>
        <dbReference type="EMBL" id="KAJ1146873.1"/>
    </source>
</evidence>